<accession>A0A0G4FN05</accession>
<evidence type="ECO:0000313" key="2">
    <source>
        <dbReference type="EMBL" id="CEM15236.1"/>
    </source>
</evidence>
<protein>
    <submittedName>
        <fullName evidence="2">Uncharacterized protein</fullName>
    </submittedName>
</protein>
<name>A0A0G4FN05_9ALVE</name>
<reference evidence="2" key="1">
    <citation type="submission" date="2014-11" db="EMBL/GenBank/DDBJ databases">
        <authorList>
            <person name="Otto D Thomas"/>
            <person name="Naeem Raeece"/>
        </authorList>
    </citation>
    <scope>NUCLEOTIDE SEQUENCE</scope>
</reference>
<sequence length="257" mass="27807">MQKRSASSHVDGQGAVEAADNLSEGWNDTDIADEAEHDTAFAHLGLRHLGNPSSCSAARSERVILRERGREEGKGVSLAGQVHKRDSFDPSRKAMMLRQITPGPSIRRADPHQIRTSTTDSGRSDEEDVFLENFESLQIGKAVERLLKENSHSSSQATGSGRSPHFPSTIPSLVAGEEWKALMQSVSQGDRRAERRQHASFSSKAAEQGGDCLASHCERYKRLLSPIPYSLSPVSLGGASSLAPPLIPLYSLALPSV</sequence>
<feature type="region of interest" description="Disordered" evidence="1">
    <location>
        <begin position="149"/>
        <end position="170"/>
    </location>
</feature>
<proteinExistence type="predicted"/>
<gene>
    <name evidence="2" type="ORF">Cvel_17762</name>
</gene>
<dbReference type="EMBL" id="CDMZ01000481">
    <property type="protein sequence ID" value="CEM15236.1"/>
    <property type="molecule type" value="Genomic_DNA"/>
</dbReference>
<dbReference type="VEuPathDB" id="CryptoDB:Cvel_17762"/>
<feature type="region of interest" description="Disordered" evidence="1">
    <location>
        <begin position="69"/>
        <end position="91"/>
    </location>
</feature>
<organism evidence="2">
    <name type="scientific">Chromera velia CCMP2878</name>
    <dbReference type="NCBI Taxonomy" id="1169474"/>
    <lineage>
        <taxon>Eukaryota</taxon>
        <taxon>Sar</taxon>
        <taxon>Alveolata</taxon>
        <taxon>Colpodellida</taxon>
        <taxon>Chromeraceae</taxon>
        <taxon>Chromera</taxon>
    </lineage>
</organism>
<feature type="region of interest" description="Disordered" evidence="1">
    <location>
        <begin position="103"/>
        <end position="127"/>
    </location>
</feature>
<evidence type="ECO:0000256" key="1">
    <source>
        <dbReference type="SAM" id="MobiDB-lite"/>
    </source>
</evidence>
<dbReference type="AlphaFoldDB" id="A0A0G4FN05"/>
<feature type="compositionally biased region" description="Polar residues" evidence="1">
    <location>
        <begin position="1"/>
        <end position="10"/>
    </location>
</feature>
<feature type="region of interest" description="Disordered" evidence="1">
    <location>
        <begin position="1"/>
        <end position="34"/>
    </location>
</feature>
<feature type="compositionally biased region" description="Polar residues" evidence="1">
    <location>
        <begin position="152"/>
        <end position="161"/>
    </location>
</feature>